<proteinExistence type="predicted"/>
<accession>A0A815DIH8</accession>
<sequence length="231" mass="27293">MNFWLYFIVILILGARIIKQQEDDDENIYPDIDFLLYELDNVLDDNLKSISEELLYKCQIALALWSIDGREDTDYPSSTPIDHANADRLINKFKQTYFDIGGDPFNREGFVRDVFTLKYQWIISAVQYYRFINYYDTEWNPVNMSKLFEWNVYPIDFIDGFAPMYHLERSYTDEFGYTYMLGRKIQLTYHESLVNFGDYCPSYMELKTLIIGDITGEASILPLIASGYLEE</sequence>
<comment type="caution">
    <text evidence="2">The sequence shown here is derived from an EMBL/GenBank/DDBJ whole genome shotgun (WGS) entry which is preliminary data.</text>
</comment>
<dbReference type="AlphaFoldDB" id="A0A815DIH8"/>
<evidence type="ECO:0000313" key="3">
    <source>
        <dbReference type="Proteomes" id="UP000663864"/>
    </source>
</evidence>
<reference evidence="2" key="1">
    <citation type="submission" date="2021-02" db="EMBL/GenBank/DDBJ databases">
        <authorList>
            <person name="Nowell W R."/>
        </authorList>
    </citation>
    <scope>NUCLEOTIDE SEQUENCE</scope>
</reference>
<evidence type="ECO:0000256" key="1">
    <source>
        <dbReference type="SAM" id="SignalP"/>
    </source>
</evidence>
<dbReference type="Proteomes" id="UP000663864">
    <property type="component" value="Unassembled WGS sequence"/>
</dbReference>
<protein>
    <submittedName>
        <fullName evidence="2">Uncharacterized protein</fullName>
    </submittedName>
</protein>
<name>A0A815DIH8_9BILA</name>
<keyword evidence="1" id="KW-0732">Signal</keyword>
<feature type="signal peptide" evidence="1">
    <location>
        <begin position="1"/>
        <end position="20"/>
    </location>
</feature>
<feature type="chain" id="PRO_5032318611" evidence="1">
    <location>
        <begin position="21"/>
        <end position="231"/>
    </location>
</feature>
<organism evidence="2 3">
    <name type="scientific">Rotaria sordida</name>
    <dbReference type="NCBI Taxonomy" id="392033"/>
    <lineage>
        <taxon>Eukaryota</taxon>
        <taxon>Metazoa</taxon>
        <taxon>Spiralia</taxon>
        <taxon>Gnathifera</taxon>
        <taxon>Rotifera</taxon>
        <taxon>Eurotatoria</taxon>
        <taxon>Bdelloidea</taxon>
        <taxon>Philodinida</taxon>
        <taxon>Philodinidae</taxon>
        <taxon>Rotaria</taxon>
    </lineage>
</organism>
<dbReference type="EMBL" id="CAJNOT010002236">
    <property type="protein sequence ID" value="CAF1297540.1"/>
    <property type="molecule type" value="Genomic_DNA"/>
</dbReference>
<evidence type="ECO:0000313" key="2">
    <source>
        <dbReference type="EMBL" id="CAF1297540.1"/>
    </source>
</evidence>
<gene>
    <name evidence="2" type="ORF">ZHD862_LOCUS27784</name>
</gene>